<evidence type="ECO:0000313" key="3">
    <source>
        <dbReference type="Proteomes" id="UP000222460"/>
    </source>
</evidence>
<dbReference type="RefSeq" id="WP_098965317.1">
    <property type="nucleotide sequence ID" value="NZ_PDKZ01000002.1"/>
</dbReference>
<dbReference type="PROSITE" id="PS51318">
    <property type="entry name" value="TAT"/>
    <property type="match status" value="1"/>
</dbReference>
<dbReference type="GO" id="GO:0030975">
    <property type="term" value="F:thiamine binding"/>
    <property type="evidence" value="ECO:0007669"/>
    <property type="project" value="TreeGrafter"/>
</dbReference>
<evidence type="ECO:0000256" key="1">
    <source>
        <dbReference type="ARBA" id="ARBA00022729"/>
    </source>
</evidence>
<dbReference type="CDD" id="cd13589">
    <property type="entry name" value="PBP2_polyamine_RpCGA009"/>
    <property type="match status" value="1"/>
</dbReference>
<dbReference type="GO" id="GO:0030288">
    <property type="term" value="C:outer membrane-bounded periplasmic space"/>
    <property type="evidence" value="ECO:0007669"/>
    <property type="project" value="TreeGrafter"/>
</dbReference>
<dbReference type="EMBL" id="PDKZ01000002">
    <property type="protein sequence ID" value="PHH40438.1"/>
    <property type="molecule type" value="Genomic_DNA"/>
</dbReference>
<reference evidence="3" key="1">
    <citation type="submission" date="2017-10" db="EMBL/GenBank/DDBJ databases">
        <title>FDA dAtabase for Regulatory Grade micrObial Sequences (FDA-ARGOS): Supporting development and validation of Infectious Disease Dx tests.</title>
        <authorList>
            <person name="Goldberg B."/>
            <person name="Campos J."/>
            <person name="Tallon L."/>
            <person name="Sadzewicz L."/>
            <person name="Ott S."/>
            <person name="Zhao X."/>
            <person name="Nagaraj S."/>
            <person name="Vavikolanu K."/>
            <person name="Aluvathingal J."/>
            <person name="Nadendla S."/>
            <person name="Geyer C."/>
            <person name="Sichtig H."/>
        </authorList>
    </citation>
    <scope>NUCLEOTIDE SEQUENCE [LARGE SCALE GENOMIC DNA]</scope>
    <source>
        <strain evidence="3">FDAARGOS_376</strain>
    </source>
</reference>
<dbReference type="GO" id="GO:0015888">
    <property type="term" value="P:thiamine transport"/>
    <property type="evidence" value="ECO:0007669"/>
    <property type="project" value="TreeGrafter"/>
</dbReference>
<dbReference type="SUPFAM" id="SSF53850">
    <property type="entry name" value="Periplasmic binding protein-like II"/>
    <property type="match status" value="1"/>
</dbReference>
<organism evidence="2 3">
    <name type="scientific">Pseudomonas putida</name>
    <name type="common">Arthrobacter siderocapsulatus</name>
    <dbReference type="NCBI Taxonomy" id="303"/>
    <lineage>
        <taxon>Bacteria</taxon>
        <taxon>Pseudomonadati</taxon>
        <taxon>Pseudomonadota</taxon>
        <taxon>Gammaproteobacteria</taxon>
        <taxon>Pseudomonadales</taxon>
        <taxon>Pseudomonadaceae</taxon>
        <taxon>Pseudomonas</taxon>
    </lineage>
</organism>
<keyword evidence="1" id="KW-0732">Signal</keyword>
<dbReference type="Proteomes" id="UP000222460">
    <property type="component" value="Unassembled WGS sequence"/>
</dbReference>
<dbReference type="PANTHER" id="PTHR30006">
    <property type="entry name" value="THIAMINE-BINDING PERIPLASMIC PROTEIN-RELATED"/>
    <property type="match status" value="1"/>
</dbReference>
<protein>
    <submittedName>
        <fullName evidence="2">Spermidine/putrescine ABC transporter substrate-binding protein</fullName>
    </submittedName>
</protein>
<dbReference type="Pfam" id="PF13416">
    <property type="entry name" value="SBP_bac_8"/>
    <property type="match status" value="1"/>
</dbReference>
<dbReference type="PANTHER" id="PTHR30006:SF2">
    <property type="entry name" value="ABC TRANSPORTER SUBSTRATE-BINDING PROTEIN"/>
    <property type="match status" value="1"/>
</dbReference>
<dbReference type="NCBIfam" id="TIGR01409">
    <property type="entry name" value="TAT_signal_seq"/>
    <property type="match status" value="1"/>
</dbReference>
<dbReference type="InterPro" id="IPR006059">
    <property type="entry name" value="SBP"/>
</dbReference>
<accession>A0A2C5VP00</accession>
<dbReference type="GO" id="GO:0030976">
    <property type="term" value="F:thiamine pyrophosphate binding"/>
    <property type="evidence" value="ECO:0007669"/>
    <property type="project" value="TreeGrafter"/>
</dbReference>
<gene>
    <name evidence="2" type="ORF">CRX57_09730</name>
</gene>
<name>A0A2C5VP00_PSEPU</name>
<sequence>MGEHDLNRRQFIKTVGVASVAAAALSMPFIRASASASDTRFAGKTLRLLTWSDDTGLAALRNIAATFEAKTGAKVIADRTGSTSEMVAKLKAGGDRPQYDIITLAGVGAEGLAAAGLLEKPDLNRIPNLIDVPEKYRTGANGHGIGYLLWCNSLVYSTRTLKQAPDSYAALWDADLAPNIFLPPPNWTEAMDLIIIAAKLAGGDEHNIEPGFKKLAELKDRVVTLGENPNQIAELFRTGSLDMGGLYAPAFFPKQIRDPNYGLGATFGMKEGFYTDLMLSVMPKNRPGDIDLAYAFIDHSLDPLVQGKMAEDIFNGPVNAKAIISAEARKSPYILTPEQIAEKAIMHDNAFLATVHDQWIRRYTEIFSS</sequence>
<evidence type="ECO:0000313" key="2">
    <source>
        <dbReference type="EMBL" id="PHH40438.1"/>
    </source>
</evidence>
<proteinExistence type="predicted"/>
<comment type="caution">
    <text evidence="2">The sequence shown here is derived from an EMBL/GenBank/DDBJ whole genome shotgun (WGS) entry which is preliminary data.</text>
</comment>
<dbReference type="InterPro" id="IPR019546">
    <property type="entry name" value="TAT_signal_bac_arc"/>
</dbReference>
<dbReference type="InterPro" id="IPR006311">
    <property type="entry name" value="TAT_signal"/>
</dbReference>
<dbReference type="Gene3D" id="3.40.190.10">
    <property type="entry name" value="Periplasmic binding protein-like II"/>
    <property type="match status" value="2"/>
</dbReference>
<dbReference type="AlphaFoldDB" id="A0A2C5VP00"/>